<sequence length="73" mass="7937">MPPRPLKPSTVAFPQIHVPSAIRHRRGLILATVAVTAVAASFRYTAISRRTNEQNQCSSNPYYVSVDRSGGGI</sequence>
<keyword evidence="1" id="KW-0472">Membrane</keyword>
<dbReference type="AlphaFoldDB" id="A0AAD9M111"/>
<keyword evidence="1" id="KW-1133">Transmembrane helix</keyword>
<dbReference type="Proteomes" id="UP001232148">
    <property type="component" value="Unassembled WGS sequence"/>
</dbReference>
<comment type="caution">
    <text evidence="2">The sequence shown here is derived from an EMBL/GenBank/DDBJ whole genome shotgun (WGS) entry which is preliminary data.</text>
</comment>
<evidence type="ECO:0000256" key="1">
    <source>
        <dbReference type="SAM" id="Phobius"/>
    </source>
</evidence>
<dbReference type="EMBL" id="MU842936">
    <property type="protein sequence ID" value="KAK2025470.1"/>
    <property type="molecule type" value="Genomic_DNA"/>
</dbReference>
<keyword evidence="1" id="KW-0812">Transmembrane</keyword>
<organism evidence="2 3">
    <name type="scientific">Colletotrichum zoysiae</name>
    <dbReference type="NCBI Taxonomy" id="1216348"/>
    <lineage>
        <taxon>Eukaryota</taxon>
        <taxon>Fungi</taxon>
        <taxon>Dikarya</taxon>
        <taxon>Ascomycota</taxon>
        <taxon>Pezizomycotina</taxon>
        <taxon>Sordariomycetes</taxon>
        <taxon>Hypocreomycetidae</taxon>
        <taxon>Glomerellales</taxon>
        <taxon>Glomerellaceae</taxon>
        <taxon>Colletotrichum</taxon>
        <taxon>Colletotrichum graminicola species complex</taxon>
    </lineage>
</organism>
<protein>
    <submittedName>
        <fullName evidence="2">Uncharacterized protein</fullName>
    </submittedName>
</protein>
<evidence type="ECO:0000313" key="3">
    <source>
        <dbReference type="Proteomes" id="UP001232148"/>
    </source>
</evidence>
<proteinExistence type="predicted"/>
<name>A0AAD9M111_9PEZI</name>
<gene>
    <name evidence="2" type="ORF">LX32DRAFT_696336</name>
</gene>
<accession>A0AAD9M111</accession>
<reference evidence="2" key="1">
    <citation type="submission" date="2021-06" db="EMBL/GenBank/DDBJ databases">
        <title>Comparative genomics, transcriptomics and evolutionary studies reveal genomic signatures of adaptation to plant cell wall in hemibiotrophic fungi.</title>
        <authorList>
            <consortium name="DOE Joint Genome Institute"/>
            <person name="Baroncelli R."/>
            <person name="Diaz J.F."/>
            <person name="Benocci T."/>
            <person name="Peng M."/>
            <person name="Battaglia E."/>
            <person name="Haridas S."/>
            <person name="Andreopoulos W."/>
            <person name="Labutti K."/>
            <person name="Pangilinan J."/>
            <person name="Floch G.L."/>
            <person name="Makela M.R."/>
            <person name="Henrissat B."/>
            <person name="Grigoriev I.V."/>
            <person name="Crouch J.A."/>
            <person name="De Vries R.P."/>
            <person name="Sukno S.A."/>
            <person name="Thon M.R."/>
        </authorList>
    </citation>
    <scope>NUCLEOTIDE SEQUENCE</scope>
    <source>
        <strain evidence="2">MAFF235873</strain>
    </source>
</reference>
<evidence type="ECO:0000313" key="2">
    <source>
        <dbReference type="EMBL" id="KAK2025470.1"/>
    </source>
</evidence>
<feature type="transmembrane region" description="Helical" evidence="1">
    <location>
        <begin position="27"/>
        <end position="46"/>
    </location>
</feature>
<keyword evidence="3" id="KW-1185">Reference proteome</keyword>